<dbReference type="EnsemblProtists" id="PYU1_T012052">
    <property type="protein sequence ID" value="PYU1_T012052"/>
    <property type="gene ID" value="PYU1_G012026"/>
</dbReference>
<dbReference type="VEuPathDB" id="FungiDB:PYU1_G012026"/>
<dbReference type="EMBL" id="GL376621">
    <property type="status" value="NOT_ANNOTATED_CDS"/>
    <property type="molecule type" value="Genomic_DNA"/>
</dbReference>
<keyword evidence="3" id="KW-1185">Reference proteome</keyword>
<accession>K3X4A3</accession>
<proteinExistence type="predicted"/>
<feature type="region of interest" description="Disordered" evidence="1">
    <location>
        <begin position="29"/>
        <end position="79"/>
    </location>
</feature>
<dbReference type="AlphaFoldDB" id="K3X4A3"/>
<dbReference type="InParanoid" id="K3X4A3"/>
<dbReference type="HOGENOM" id="CLU_036567_0_3_1"/>
<protein>
    <submittedName>
        <fullName evidence="2">Uncharacterized protein</fullName>
    </submittedName>
</protein>
<sequence>MLHSAAQKSALPSLDDLRHESDRYNDLLLGELPAASAPDDRAVRTVSPGTSESESRQTRSSDSEHEVSKKQADLKSQLGPAKSRKATYLIQKTLESQLEVLKERAGLSDICVTEKILANDVMQEVVHAQQLSVAKTQAAIAGFSDAYASNPLTTYIRLGANWDERRETLRAMKDTKLRRAYEYVAARSELLNPFRFHGSGDACENANGDKCGSRFDSTPLHGVQSVKQVFDTLLYYMMNAEISISERFGYITVREDYDSIDDSIYNYRLVSDTNGIPIESNVIMFSKYYDHHELSSGGPCGVVIVDFVDDDALYPYAPSERVRKDATIAFVLTPHVKQTQCAGDKEQKDELVVTMARAAFAKLHHPQCGIPPHRIQDLSEAFSGWGQMMLKVLKEILQSLQA</sequence>
<evidence type="ECO:0000256" key="1">
    <source>
        <dbReference type="SAM" id="MobiDB-lite"/>
    </source>
</evidence>
<reference evidence="3" key="1">
    <citation type="journal article" date="2010" name="Genome Biol.">
        <title>Genome sequence of the necrotrophic plant pathogen Pythium ultimum reveals original pathogenicity mechanisms and effector repertoire.</title>
        <authorList>
            <person name="Levesque C.A."/>
            <person name="Brouwer H."/>
            <person name="Cano L."/>
            <person name="Hamilton J.P."/>
            <person name="Holt C."/>
            <person name="Huitema E."/>
            <person name="Raffaele S."/>
            <person name="Robideau G.P."/>
            <person name="Thines M."/>
            <person name="Win J."/>
            <person name="Zerillo M.M."/>
            <person name="Beakes G.W."/>
            <person name="Boore J.L."/>
            <person name="Busam D."/>
            <person name="Dumas B."/>
            <person name="Ferriera S."/>
            <person name="Fuerstenberg S.I."/>
            <person name="Gachon C.M."/>
            <person name="Gaulin E."/>
            <person name="Govers F."/>
            <person name="Grenville-Briggs L."/>
            <person name="Horner N."/>
            <person name="Hostetler J."/>
            <person name="Jiang R.H."/>
            <person name="Johnson J."/>
            <person name="Krajaejun T."/>
            <person name="Lin H."/>
            <person name="Meijer H.J."/>
            <person name="Moore B."/>
            <person name="Morris P."/>
            <person name="Phuntmart V."/>
            <person name="Puiu D."/>
            <person name="Shetty J."/>
            <person name="Stajich J.E."/>
            <person name="Tripathy S."/>
            <person name="Wawra S."/>
            <person name="van West P."/>
            <person name="Whitty B.R."/>
            <person name="Coutinho P.M."/>
            <person name="Henrissat B."/>
            <person name="Martin F."/>
            <person name="Thomas P.D."/>
            <person name="Tyler B.M."/>
            <person name="De Vries R.P."/>
            <person name="Kamoun S."/>
            <person name="Yandell M."/>
            <person name="Tisserat N."/>
            <person name="Buell C.R."/>
        </authorList>
    </citation>
    <scope>NUCLEOTIDE SEQUENCE</scope>
    <source>
        <strain evidence="3">DAOM:BR144</strain>
    </source>
</reference>
<dbReference type="eggNOG" id="ENOG502SHZX">
    <property type="taxonomic scope" value="Eukaryota"/>
</dbReference>
<evidence type="ECO:0000313" key="2">
    <source>
        <dbReference type="EnsemblProtists" id="PYU1_T012052"/>
    </source>
</evidence>
<dbReference type="Proteomes" id="UP000019132">
    <property type="component" value="Unassembled WGS sequence"/>
</dbReference>
<name>K3X4A3_GLOUD</name>
<reference evidence="2" key="3">
    <citation type="submission" date="2015-02" db="UniProtKB">
        <authorList>
            <consortium name="EnsemblProtists"/>
        </authorList>
    </citation>
    <scope>IDENTIFICATION</scope>
    <source>
        <strain evidence="2">DAOM BR144</strain>
    </source>
</reference>
<feature type="compositionally biased region" description="Basic and acidic residues" evidence="1">
    <location>
        <begin position="53"/>
        <end position="73"/>
    </location>
</feature>
<organism evidence="2 3">
    <name type="scientific">Globisporangium ultimum (strain ATCC 200006 / CBS 805.95 / DAOM BR144)</name>
    <name type="common">Pythium ultimum</name>
    <dbReference type="NCBI Taxonomy" id="431595"/>
    <lineage>
        <taxon>Eukaryota</taxon>
        <taxon>Sar</taxon>
        <taxon>Stramenopiles</taxon>
        <taxon>Oomycota</taxon>
        <taxon>Peronosporomycetes</taxon>
        <taxon>Pythiales</taxon>
        <taxon>Pythiaceae</taxon>
        <taxon>Globisporangium</taxon>
    </lineage>
</organism>
<reference evidence="3" key="2">
    <citation type="submission" date="2010-04" db="EMBL/GenBank/DDBJ databases">
        <authorList>
            <person name="Buell R."/>
            <person name="Hamilton J."/>
            <person name="Hostetler J."/>
        </authorList>
    </citation>
    <scope>NUCLEOTIDE SEQUENCE [LARGE SCALE GENOMIC DNA]</scope>
    <source>
        <strain evidence="3">DAOM:BR144</strain>
    </source>
</reference>
<evidence type="ECO:0000313" key="3">
    <source>
        <dbReference type="Proteomes" id="UP000019132"/>
    </source>
</evidence>